<organism evidence="1 2">
    <name type="scientific">Streptomyces albireticuli</name>
    <dbReference type="NCBI Taxonomy" id="1940"/>
    <lineage>
        <taxon>Bacteria</taxon>
        <taxon>Bacillati</taxon>
        <taxon>Actinomycetota</taxon>
        <taxon>Actinomycetes</taxon>
        <taxon>Kitasatosporales</taxon>
        <taxon>Streptomycetaceae</taxon>
        <taxon>Streptomyces</taxon>
    </lineage>
</organism>
<name>A0A1Z2L849_9ACTN</name>
<evidence type="ECO:0000313" key="2">
    <source>
        <dbReference type="Proteomes" id="UP000195755"/>
    </source>
</evidence>
<proteinExistence type="predicted"/>
<dbReference type="KEGG" id="salj:SMD11_4891"/>
<gene>
    <name evidence="1" type="ORF">SMD11_4891</name>
</gene>
<dbReference type="Proteomes" id="UP000195755">
    <property type="component" value="Chromosome"/>
</dbReference>
<protein>
    <submittedName>
        <fullName evidence="1">Uncharacterized protein</fullName>
    </submittedName>
</protein>
<reference evidence="1 2" key="1">
    <citation type="submission" date="2017-06" db="EMBL/GenBank/DDBJ databases">
        <title>Streptomyces albireticuli Genome sequencing and assembly.</title>
        <authorList>
            <person name="Wang Y."/>
            <person name="Du B."/>
            <person name="Ding Y."/>
            <person name="Liu H."/>
            <person name="Hou Q."/>
            <person name="Liu K."/>
            <person name="Yao L."/>
            <person name="Wang C."/>
        </authorList>
    </citation>
    <scope>NUCLEOTIDE SEQUENCE [LARGE SCALE GENOMIC DNA]</scope>
    <source>
        <strain evidence="1 2">MDJK11</strain>
    </source>
</reference>
<dbReference type="AlphaFoldDB" id="A0A1Z2L849"/>
<accession>A0A1Z2L849</accession>
<sequence length="91" mass="9654">MRARVPAVAPDHPHPLLDALGLRRQRLAQGGHHPGVGLQARHLMARPGQPQGLGALAGADVEDPQPAAHREAGGYLFVELACDQLLPDRVP</sequence>
<evidence type="ECO:0000313" key="1">
    <source>
        <dbReference type="EMBL" id="ARZ70484.1"/>
    </source>
</evidence>
<dbReference type="EMBL" id="CP021744">
    <property type="protein sequence ID" value="ARZ70484.1"/>
    <property type="molecule type" value="Genomic_DNA"/>
</dbReference>